<dbReference type="SMART" id="SM00572">
    <property type="entry name" value="DZF"/>
    <property type="match status" value="1"/>
</dbReference>
<dbReference type="PANTHER" id="PTHR45762:SF4">
    <property type="entry name" value="INTERLEUKIN ENHANCER-BINDING FACTOR 3"/>
    <property type="match status" value="1"/>
</dbReference>
<proteinExistence type="predicted"/>
<dbReference type="InterPro" id="IPR049401">
    <property type="entry name" value="DZF_dom_N"/>
</dbReference>
<comment type="caution">
    <text evidence="3">The sequence shown here is derived from an EMBL/GenBank/DDBJ whole genome shotgun (WGS) entry which is preliminary data.</text>
</comment>
<protein>
    <recommendedName>
        <fullName evidence="2">DZF domain-containing protein</fullName>
    </recommendedName>
</protein>
<dbReference type="Gene3D" id="3.30.460.10">
    <property type="entry name" value="Beta Polymerase, domain 2"/>
    <property type="match status" value="1"/>
</dbReference>
<dbReference type="Pfam" id="PF07528">
    <property type="entry name" value="DZF_N"/>
    <property type="match status" value="1"/>
</dbReference>
<feature type="compositionally biased region" description="Basic and acidic residues" evidence="1">
    <location>
        <begin position="69"/>
        <end position="81"/>
    </location>
</feature>
<dbReference type="PANTHER" id="PTHR45762">
    <property type="entry name" value="ZINC FINGER RNA-BINDING PROTEIN"/>
    <property type="match status" value="1"/>
</dbReference>
<dbReference type="InterPro" id="IPR006561">
    <property type="entry name" value="DZF_dom"/>
</dbReference>
<gene>
    <name evidence="3" type="ORF">JD844_026192</name>
</gene>
<name>A0ABQ7SEJ9_PHRPL</name>
<accession>A0ABQ7SEJ9</accession>
<dbReference type="Proteomes" id="UP000826234">
    <property type="component" value="Unassembled WGS sequence"/>
</dbReference>
<dbReference type="PROSITE" id="PS51703">
    <property type="entry name" value="DZF"/>
    <property type="match status" value="1"/>
</dbReference>
<keyword evidence="4" id="KW-1185">Reference proteome</keyword>
<evidence type="ECO:0000313" key="4">
    <source>
        <dbReference type="Proteomes" id="UP000826234"/>
    </source>
</evidence>
<feature type="region of interest" description="Disordered" evidence="1">
    <location>
        <begin position="52"/>
        <end position="81"/>
    </location>
</feature>
<dbReference type="EMBL" id="JAIPUX010005290">
    <property type="protein sequence ID" value="KAH0615754.1"/>
    <property type="molecule type" value="Genomic_DNA"/>
</dbReference>
<feature type="domain" description="DZF" evidence="2">
    <location>
        <begin position="1"/>
        <end position="198"/>
    </location>
</feature>
<sequence>MRPMCILVNDDHYIMAKYSEVYPTQEELTAVQNMVSHTEHALKARSNWINEQVKGSGEQPPEPEPMETVAEKGNKEGSEPKTTEHLTRMLCGVMHVGLVAKGLLLKGDLDLELVLLCKEKVTIGLLGKVANNLGTQFATITEDKYETIQSISDAAIIIMNTKEPPMTLTIHLTSPVGQRRNNRVLRDLYTCVPNLGSI</sequence>
<evidence type="ECO:0000313" key="3">
    <source>
        <dbReference type="EMBL" id="KAH0615754.1"/>
    </source>
</evidence>
<evidence type="ECO:0000259" key="2">
    <source>
        <dbReference type="PROSITE" id="PS51703"/>
    </source>
</evidence>
<organism evidence="3 4">
    <name type="scientific">Phrynosoma platyrhinos</name>
    <name type="common">Desert horned lizard</name>
    <dbReference type="NCBI Taxonomy" id="52577"/>
    <lineage>
        <taxon>Eukaryota</taxon>
        <taxon>Metazoa</taxon>
        <taxon>Chordata</taxon>
        <taxon>Craniata</taxon>
        <taxon>Vertebrata</taxon>
        <taxon>Euteleostomi</taxon>
        <taxon>Lepidosauria</taxon>
        <taxon>Squamata</taxon>
        <taxon>Bifurcata</taxon>
        <taxon>Unidentata</taxon>
        <taxon>Episquamata</taxon>
        <taxon>Toxicofera</taxon>
        <taxon>Iguania</taxon>
        <taxon>Phrynosomatidae</taxon>
        <taxon>Phrynosomatinae</taxon>
        <taxon>Phrynosoma</taxon>
    </lineage>
</organism>
<evidence type="ECO:0000256" key="1">
    <source>
        <dbReference type="SAM" id="MobiDB-lite"/>
    </source>
</evidence>
<reference evidence="3 4" key="1">
    <citation type="journal article" date="2022" name="Gigascience">
        <title>A chromosome-level genome assembly and annotation of the desert horned lizard, Phrynosoma platyrhinos, provides insight into chromosomal rearrangements among reptiles.</title>
        <authorList>
            <person name="Koochekian N."/>
            <person name="Ascanio A."/>
            <person name="Farleigh K."/>
            <person name="Card D.C."/>
            <person name="Schield D.R."/>
            <person name="Castoe T.A."/>
            <person name="Jezkova T."/>
        </authorList>
    </citation>
    <scope>NUCLEOTIDE SEQUENCE [LARGE SCALE GENOMIC DNA]</scope>
    <source>
        <strain evidence="3">NK-2021</strain>
    </source>
</reference>
<dbReference type="InterPro" id="IPR043519">
    <property type="entry name" value="NT_sf"/>
</dbReference>